<sequence>MNETERINEDLRQYKLFKIKRVNTHEQKFKELKNDFVKIQKNEILNYLIAFLNMAVIVLSLYNLFKLFTVSNYFDSNLEVVIFNIFSILVFSLFLTYKFWNFNLKLKKYIKTAENAQSYFQNESENLRSNYENYVDHYLNDIKRK</sequence>
<comment type="caution">
    <text evidence="2">The sequence shown here is derived from an EMBL/GenBank/DDBJ whole genome shotgun (WGS) entry which is preliminary data.</text>
</comment>
<evidence type="ECO:0000313" key="2">
    <source>
        <dbReference type="EMBL" id="OVE55915.1"/>
    </source>
</evidence>
<protein>
    <recommendedName>
        <fullName evidence="4">SMODS and SLOG-associating 2TM effector domain-containing protein</fullName>
    </recommendedName>
</protein>
<name>A0A202BX08_9FLAO</name>
<dbReference type="EMBL" id="MVAG01000128">
    <property type="protein sequence ID" value="OVE55915.1"/>
    <property type="molecule type" value="Genomic_DNA"/>
</dbReference>
<dbReference type="RefSeq" id="WP_087711408.1">
    <property type="nucleotide sequence ID" value="NZ_MVAG01000128.1"/>
</dbReference>
<feature type="transmembrane region" description="Helical" evidence="1">
    <location>
        <begin position="44"/>
        <end position="65"/>
    </location>
</feature>
<keyword evidence="1" id="KW-0472">Membrane</keyword>
<feature type="transmembrane region" description="Helical" evidence="1">
    <location>
        <begin position="80"/>
        <end position="100"/>
    </location>
</feature>
<keyword evidence="3" id="KW-1185">Reference proteome</keyword>
<gene>
    <name evidence="2" type="ORF">B0E34_17035</name>
</gene>
<keyword evidence="1" id="KW-1133">Transmembrane helix</keyword>
<accession>A0A202BX08</accession>
<dbReference type="AlphaFoldDB" id="A0A202BX08"/>
<dbReference type="Proteomes" id="UP000196355">
    <property type="component" value="Unassembled WGS sequence"/>
</dbReference>
<evidence type="ECO:0008006" key="4">
    <source>
        <dbReference type="Google" id="ProtNLM"/>
    </source>
</evidence>
<evidence type="ECO:0000313" key="3">
    <source>
        <dbReference type="Proteomes" id="UP000196355"/>
    </source>
</evidence>
<evidence type="ECO:0000256" key="1">
    <source>
        <dbReference type="SAM" id="Phobius"/>
    </source>
</evidence>
<keyword evidence="1" id="KW-0812">Transmembrane</keyword>
<proteinExistence type="predicted"/>
<reference evidence="3" key="1">
    <citation type="submission" date="2017-02" db="EMBL/GenBank/DDBJ databases">
        <authorList>
            <person name="Tetz G."/>
            <person name="Tetz V."/>
        </authorList>
    </citation>
    <scope>NUCLEOTIDE SEQUENCE [LARGE SCALE GENOMIC DNA]</scope>
    <source>
        <strain evidence="3">VT16-26</strain>
    </source>
</reference>
<organism evidence="2 3">
    <name type="scientific">Chryseobacterium mucoviscidosis</name>
    <dbReference type="NCBI Taxonomy" id="1945581"/>
    <lineage>
        <taxon>Bacteria</taxon>
        <taxon>Pseudomonadati</taxon>
        <taxon>Bacteroidota</taxon>
        <taxon>Flavobacteriia</taxon>
        <taxon>Flavobacteriales</taxon>
        <taxon>Weeksellaceae</taxon>
        <taxon>Chryseobacterium group</taxon>
        <taxon>Chryseobacterium</taxon>
    </lineage>
</organism>